<accession>A0A0K0G2J6</accession>
<dbReference type="Proteomes" id="UP000035680">
    <property type="component" value="Unassembled WGS sequence"/>
</dbReference>
<protein>
    <submittedName>
        <fullName evidence="3">Survival of motor neuron-related-splicing factor 30 (inferred by orthology to a human protein)</fullName>
    </submittedName>
</protein>
<proteinExistence type="predicted"/>
<dbReference type="AlphaFoldDB" id="A0A0K0G2J6"/>
<evidence type="ECO:0000313" key="3">
    <source>
        <dbReference type="WBParaSite" id="SVE_1894500.1"/>
    </source>
</evidence>
<keyword evidence="2" id="KW-1185">Reference proteome</keyword>
<feature type="region of interest" description="Disordered" evidence="1">
    <location>
        <begin position="61"/>
        <end position="102"/>
    </location>
</feature>
<reference evidence="2" key="1">
    <citation type="submission" date="2014-07" db="EMBL/GenBank/DDBJ databases">
        <authorList>
            <person name="Martin A.A"/>
            <person name="De Silva N."/>
        </authorList>
    </citation>
    <scope>NUCLEOTIDE SEQUENCE</scope>
</reference>
<sequence>MSAENIEDLKNNMHQLDQIEIALSTEPDNADLLRLRSDLLEVISLLKDIIEEEGGNIDEILSTTSSNKSEQKKSSNEKSQKTEIEGEKEVHKKKKKFTNEGLSHRERNKMEWAKRMQKQVKREEKQKELEQIKEKEKNSWQNFNSKANVKGLKGIKRVGSIVSSGEGLRNAKAPKSSSITSTRLIYANNTFGNVARGNMDSLF</sequence>
<dbReference type="WBParaSite" id="SVE_1894500.1">
    <property type="protein sequence ID" value="SVE_1894500.1"/>
    <property type="gene ID" value="SVE_1894500"/>
</dbReference>
<feature type="compositionally biased region" description="Basic and acidic residues" evidence="1">
    <location>
        <begin position="69"/>
        <end position="90"/>
    </location>
</feature>
<evidence type="ECO:0000256" key="1">
    <source>
        <dbReference type="SAM" id="MobiDB-lite"/>
    </source>
</evidence>
<name>A0A0K0G2J6_STRVS</name>
<dbReference type="STRING" id="75913.A0A0K0G2J6"/>
<reference evidence="3" key="2">
    <citation type="submission" date="2015-08" db="UniProtKB">
        <authorList>
            <consortium name="WormBaseParasite"/>
        </authorList>
    </citation>
    <scope>IDENTIFICATION</scope>
</reference>
<evidence type="ECO:0000313" key="2">
    <source>
        <dbReference type="Proteomes" id="UP000035680"/>
    </source>
</evidence>
<organism evidence="2 3">
    <name type="scientific">Strongyloides venezuelensis</name>
    <name type="common">Threadworm</name>
    <dbReference type="NCBI Taxonomy" id="75913"/>
    <lineage>
        <taxon>Eukaryota</taxon>
        <taxon>Metazoa</taxon>
        <taxon>Ecdysozoa</taxon>
        <taxon>Nematoda</taxon>
        <taxon>Chromadorea</taxon>
        <taxon>Rhabditida</taxon>
        <taxon>Tylenchina</taxon>
        <taxon>Panagrolaimomorpha</taxon>
        <taxon>Strongyloidoidea</taxon>
        <taxon>Strongyloididae</taxon>
        <taxon>Strongyloides</taxon>
    </lineage>
</organism>